<sequence length="387" mass="42959">MASTAVQVDVVTQRAAVDAILKRRASAVLRKDRAQFLADVDPANKKLVAEQKVLFGNLVQFGFTKLSYLRGEPQVKQWVVDEYGPTSYVVRVVMAYQIGGIDDQPVKAALGYSFAQRGGRYLLVNDTDLDGGLPNGSHKEAWDLGPVLVRRGTRALVVVEPGNTKLAASILSDAEAAVKVVNKTWSAGWRGGGLVIALTINDQQVRNVDFSNPQQESIAQASHVYRTLPTEADKRGMDGGAYVLVNPTDRYDLDTRILAHEFTHVACAAYGNHAPTWLVEGAARYVDWQTVLDERGLDRHRTEVRSDYLGKANTLPSDEYFFRNPGSSYEIGWLTVDYLVRKYGEGKVVGLYRELALRGTDQNQRDRIMVARLGRNEQQVFADLKRG</sequence>
<name>A0ABN1QFN5_9ACTN</name>
<protein>
    <recommendedName>
        <fullName evidence="3">Basic secretory peptidase family protein</fullName>
    </recommendedName>
</protein>
<accession>A0ABN1QFN5</accession>
<reference evidence="1 2" key="1">
    <citation type="journal article" date="2019" name="Int. J. Syst. Evol. Microbiol.">
        <title>The Global Catalogue of Microorganisms (GCM) 10K type strain sequencing project: providing services to taxonomists for standard genome sequencing and annotation.</title>
        <authorList>
            <consortium name="The Broad Institute Genomics Platform"/>
            <consortium name="The Broad Institute Genome Sequencing Center for Infectious Disease"/>
            <person name="Wu L."/>
            <person name="Ma J."/>
        </authorList>
    </citation>
    <scope>NUCLEOTIDE SEQUENCE [LARGE SCALE GENOMIC DNA]</scope>
    <source>
        <strain evidence="1 2">JCM 10977</strain>
    </source>
</reference>
<evidence type="ECO:0000313" key="1">
    <source>
        <dbReference type="EMBL" id="GAA0942023.1"/>
    </source>
</evidence>
<dbReference type="Proteomes" id="UP001500542">
    <property type="component" value="Unassembled WGS sequence"/>
</dbReference>
<dbReference type="RefSeq" id="WP_343970314.1">
    <property type="nucleotide sequence ID" value="NZ_BAAAHK010000007.1"/>
</dbReference>
<proteinExistence type="predicted"/>
<dbReference type="EMBL" id="BAAAHK010000007">
    <property type="protein sequence ID" value="GAA0942023.1"/>
    <property type="molecule type" value="Genomic_DNA"/>
</dbReference>
<gene>
    <name evidence="1" type="ORF">GCM10009554_34170</name>
</gene>
<evidence type="ECO:0008006" key="3">
    <source>
        <dbReference type="Google" id="ProtNLM"/>
    </source>
</evidence>
<keyword evidence="2" id="KW-1185">Reference proteome</keyword>
<evidence type="ECO:0000313" key="2">
    <source>
        <dbReference type="Proteomes" id="UP001500542"/>
    </source>
</evidence>
<organism evidence="1 2">
    <name type="scientific">Kribbella koreensis</name>
    <dbReference type="NCBI Taxonomy" id="57909"/>
    <lineage>
        <taxon>Bacteria</taxon>
        <taxon>Bacillati</taxon>
        <taxon>Actinomycetota</taxon>
        <taxon>Actinomycetes</taxon>
        <taxon>Propionibacteriales</taxon>
        <taxon>Kribbellaceae</taxon>
        <taxon>Kribbella</taxon>
    </lineage>
</organism>
<comment type="caution">
    <text evidence="1">The sequence shown here is derived from an EMBL/GenBank/DDBJ whole genome shotgun (WGS) entry which is preliminary data.</text>
</comment>